<dbReference type="PANTHER" id="PTHR37613">
    <property type="entry name" value="DUF4378 DOMAIN PROTEIN"/>
    <property type="match status" value="1"/>
</dbReference>
<gene>
    <name evidence="2" type="ORF">FSB_LOCUS58140</name>
</gene>
<name>A0A2N9J0F5_FAGSY</name>
<proteinExistence type="predicted"/>
<feature type="region of interest" description="Disordered" evidence="1">
    <location>
        <begin position="41"/>
        <end position="61"/>
    </location>
</feature>
<feature type="region of interest" description="Disordered" evidence="1">
    <location>
        <begin position="1"/>
        <end position="20"/>
    </location>
</feature>
<feature type="region of interest" description="Disordered" evidence="1">
    <location>
        <begin position="89"/>
        <end position="112"/>
    </location>
</feature>
<sequence length="381" mass="43479">MASPASKPAPAKQLREHLQDQQEPFILANYLSERRYMKSLNSHKHSVDSTKNQTRSHGYDLNKGRRRSLFSTKFLASIMYKLIPTKNGEELSNHTRSNKDDDASETIRKTQRTEKTNGLFSVKCLNAYCSTNSNAKEYSLHSKRHPGFTHASTSMTFNVENLKVEFHRLNHLLSSQTAADAKFHWIRKEGDMQLSTASLLMEAPSNKGSDFITNEEAPSSNTSIPYKRDAGDLMLSASLWEVLINSPIEKKSHAGFSKQKGINCTCSQFLRNKRLLQQRKQLLLNSEKEASETQGRKGERHRYTDDISEPEDMEEIIYEQICSLGKPSGDFTNITHLMNFDFSSTLEEWSNFQQLKRKIGIEIGNAIMGEVVKEMIELFLQ</sequence>
<evidence type="ECO:0008006" key="3">
    <source>
        <dbReference type="Google" id="ProtNLM"/>
    </source>
</evidence>
<accession>A0A2N9J0F5</accession>
<organism evidence="2">
    <name type="scientific">Fagus sylvatica</name>
    <name type="common">Beechnut</name>
    <dbReference type="NCBI Taxonomy" id="28930"/>
    <lineage>
        <taxon>Eukaryota</taxon>
        <taxon>Viridiplantae</taxon>
        <taxon>Streptophyta</taxon>
        <taxon>Embryophyta</taxon>
        <taxon>Tracheophyta</taxon>
        <taxon>Spermatophyta</taxon>
        <taxon>Magnoliopsida</taxon>
        <taxon>eudicotyledons</taxon>
        <taxon>Gunneridae</taxon>
        <taxon>Pentapetalae</taxon>
        <taxon>rosids</taxon>
        <taxon>fabids</taxon>
        <taxon>Fagales</taxon>
        <taxon>Fagaceae</taxon>
        <taxon>Fagus</taxon>
    </lineage>
</organism>
<dbReference type="EMBL" id="OIVN01006308">
    <property type="protein sequence ID" value="SPD30258.1"/>
    <property type="molecule type" value="Genomic_DNA"/>
</dbReference>
<protein>
    <recommendedName>
        <fullName evidence="3">DUF4378 domain-containing protein</fullName>
    </recommendedName>
</protein>
<evidence type="ECO:0000256" key="1">
    <source>
        <dbReference type="SAM" id="MobiDB-lite"/>
    </source>
</evidence>
<feature type="compositionally biased region" description="Low complexity" evidence="1">
    <location>
        <begin position="1"/>
        <end position="12"/>
    </location>
</feature>
<dbReference type="PANTHER" id="PTHR37613:SF3">
    <property type="entry name" value="DUF4378 DOMAIN-CONTAINING PROTEIN"/>
    <property type="match status" value="1"/>
</dbReference>
<reference evidence="2" key="1">
    <citation type="submission" date="2018-02" db="EMBL/GenBank/DDBJ databases">
        <authorList>
            <person name="Cohen D.B."/>
            <person name="Kent A.D."/>
        </authorList>
    </citation>
    <scope>NUCLEOTIDE SEQUENCE</scope>
</reference>
<evidence type="ECO:0000313" key="2">
    <source>
        <dbReference type="EMBL" id="SPD30258.1"/>
    </source>
</evidence>
<dbReference type="AlphaFoldDB" id="A0A2N9J0F5"/>